<dbReference type="AlphaFoldDB" id="A0A0D6Q9R6"/>
<keyword evidence="10 12" id="KW-0472">Membrane</keyword>
<keyword evidence="4 12" id="KW-0813">Transport</keyword>
<evidence type="ECO:0000256" key="1">
    <source>
        <dbReference type="ARBA" id="ARBA00004533"/>
    </source>
</evidence>
<dbReference type="Pfam" id="PF00528">
    <property type="entry name" value="BPD_transp_1"/>
    <property type="match status" value="1"/>
</dbReference>
<evidence type="ECO:0000256" key="9">
    <source>
        <dbReference type="ARBA" id="ARBA00023065"/>
    </source>
</evidence>
<evidence type="ECO:0000256" key="7">
    <source>
        <dbReference type="ARBA" id="ARBA00022692"/>
    </source>
</evidence>
<comment type="similarity">
    <text evidence="3 12">Belongs to the binding-protein-dependent transport system permease family.</text>
</comment>
<feature type="transmembrane region" description="Helical" evidence="12">
    <location>
        <begin position="224"/>
        <end position="245"/>
    </location>
</feature>
<evidence type="ECO:0000313" key="15">
    <source>
        <dbReference type="Proteomes" id="UP000032683"/>
    </source>
</evidence>
<feature type="domain" description="ABC transmembrane type-1" evidence="13">
    <location>
        <begin position="95"/>
        <end position="275"/>
    </location>
</feature>
<evidence type="ECO:0000313" key="14">
    <source>
        <dbReference type="EMBL" id="GAO00180.1"/>
    </source>
</evidence>
<evidence type="ECO:0000256" key="11">
    <source>
        <dbReference type="ARBA" id="ARBA00056719"/>
    </source>
</evidence>
<dbReference type="FunFam" id="1.10.3720.10:FF:000003">
    <property type="entry name" value="Aliphatic sulfonate ABC transporter permease"/>
    <property type="match status" value="1"/>
</dbReference>
<dbReference type="PANTHER" id="PTHR30151">
    <property type="entry name" value="ALKANE SULFONATE ABC TRANSPORTER-RELATED, MEMBRANE SUBUNIT"/>
    <property type="match status" value="1"/>
</dbReference>
<dbReference type="Gene3D" id="1.10.3720.10">
    <property type="entry name" value="MetI-like"/>
    <property type="match status" value="1"/>
</dbReference>
<evidence type="ECO:0000256" key="8">
    <source>
        <dbReference type="ARBA" id="ARBA00022989"/>
    </source>
</evidence>
<protein>
    <submittedName>
        <fullName evidence="14">ABC transporter nitrate permease</fullName>
    </submittedName>
</protein>
<organism evidence="14 15">
    <name type="scientific">Komagataeibacter xylinus NBRC 13693</name>
    <dbReference type="NCBI Taxonomy" id="1234668"/>
    <lineage>
        <taxon>Bacteria</taxon>
        <taxon>Pseudomonadati</taxon>
        <taxon>Pseudomonadota</taxon>
        <taxon>Alphaproteobacteria</taxon>
        <taxon>Acetobacterales</taxon>
        <taxon>Acetobacteraceae</taxon>
        <taxon>Komagataeibacter</taxon>
    </lineage>
</organism>
<comment type="caution">
    <text evidence="14">The sequence shown here is derived from an EMBL/GenBank/DDBJ whole genome shotgun (WGS) entry which is preliminary data.</text>
</comment>
<dbReference type="InterPro" id="IPR035906">
    <property type="entry name" value="MetI-like_sf"/>
</dbReference>
<feature type="transmembrane region" description="Helical" evidence="12">
    <location>
        <begin position="160"/>
        <end position="181"/>
    </location>
</feature>
<dbReference type="GO" id="GO:0042918">
    <property type="term" value="P:alkanesulfonate transmembrane transport"/>
    <property type="evidence" value="ECO:0007669"/>
    <property type="project" value="UniProtKB-ARBA"/>
</dbReference>
<sequence>MISVESRRAFFLFLAIFAGLLLVWQLSTASAPPRSPYGIPQGNAEYQMLMGHAPGTTQTREGFPGPARFAASALQALHAPFHNNGPSDRGIGWQVGASLLRVAIGYGLAVVVAVPFGFLIGLHPVIRRAVDPFIQILRPISPLAWMPLALYTIRNAEGCGIFVIFICSLWPIVLNTAFGVGSVRREWLNVARTLEVSWTRRILFVLLPAAAPTIITGMRIGLGIAWLAIVAAEMLVGSSGIGYFVWNQWNNLSLSNVLLAVLLIGFTGMVLDGALAALQRSVTYAE</sequence>
<comment type="function">
    <text evidence="11">Probably part of an ABC transporter complex. Probably responsible for the translocation of the substrate across the membrane.</text>
</comment>
<feature type="transmembrane region" description="Helical" evidence="12">
    <location>
        <begin position="202"/>
        <end position="218"/>
    </location>
</feature>
<evidence type="ECO:0000256" key="2">
    <source>
        <dbReference type="ARBA" id="ARBA00004651"/>
    </source>
</evidence>
<comment type="subcellular location">
    <subcellularLocation>
        <location evidence="1">Cell inner membrane</location>
    </subcellularLocation>
    <subcellularLocation>
        <location evidence="2 12">Cell membrane</location>
        <topology evidence="2 12">Multi-pass membrane protein</topology>
    </subcellularLocation>
</comment>
<evidence type="ECO:0000256" key="12">
    <source>
        <dbReference type="RuleBase" id="RU363032"/>
    </source>
</evidence>
<dbReference type="CDD" id="cd06261">
    <property type="entry name" value="TM_PBP2"/>
    <property type="match status" value="1"/>
</dbReference>
<evidence type="ECO:0000256" key="6">
    <source>
        <dbReference type="ARBA" id="ARBA00022519"/>
    </source>
</evidence>
<dbReference type="NCBIfam" id="TIGR01183">
    <property type="entry name" value="ntrB"/>
    <property type="match status" value="1"/>
</dbReference>
<dbReference type="InterPro" id="IPR005889">
    <property type="entry name" value="NtrB"/>
</dbReference>
<name>A0A0D6Q9R6_KOMXY</name>
<evidence type="ECO:0000256" key="4">
    <source>
        <dbReference type="ARBA" id="ARBA00022448"/>
    </source>
</evidence>
<accession>A0A0D6Q9R6</accession>
<keyword evidence="7 12" id="KW-0812">Transmembrane</keyword>
<evidence type="ECO:0000256" key="3">
    <source>
        <dbReference type="ARBA" id="ARBA00009306"/>
    </source>
</evidence>
<dbReference type="PROSITE" id="PS50928">
    <property type="entry name" value="ABC_TM1"/>
    <property type="match status" value="1"/>
</dbReference>
<gene>
    <name evidence="14" type="ORF">Gxy13693_042_014</name>
</gene>
<dbReference type="GO" id="GO:0005886">
    <property type="term" value="C:plasma membrane"/>
    <property type="evidence" value="ECO:0007669"/>
    <property type="project" value="UniProtKB-SubCell"/>
</dbReference>
<proteinExistence type="inferred from homology"/>
<keyword evidence="6" id="KW-0997">Cell inner membrane</keyword>
<evidence type="ECO:0000259" key="13">
    <source>
        <dbReference type="PROSITE" id="PS50928"/>
    </source>
</evidence>
<dbReference type="GO" id="GO:0006811">
    <property type="term" value="P:monoatomic ion transport"/>
    <property type="evidence" value="ECO:0007669"/>
    <property type="project" value="UniProtKB-KW"/>
</dbReference>
<keyword evidence="9" id="KW-0406">Ion transport</keyword>
<evidence type="ECO:0000256" key="5">
    <source>
        <dbReference type="ARBA" id="ARBA00022475"/>
    </source>
</evidence>
<feature type="transmembrane region" description="Helical" evidence="12">
    <location>
        <begin position="103"/>
        <end position="124"/>
    </location>
</feature>
<dbReference type="GO" id="GO:0015112">
    <property type="term" value="F:nitrate transmembrane transporter activity"/>
    <property type="evidence" value="ECO:0007669"/>
    <property type="project" value="InterPro"/>
</dbReference>
<dbReference type="InterPro" id="IPR000515">
    <property type="entry name" value="MetI-like"/>
</dbReference>
<dbReference type="Proteomes" id="UP000032683">
    <property type="component" value="Unassembled WGS sequence"/>
</dbReference>
<dbReference type="RefSeq" id="WP_048856574.1">
    <property type="nucleotide sequence ID" value="NZ_BANJ01000042.1"/>
</dbReference>
<dbReference type="PANTHER" id="PTHR30151:SF7">
    <property type="entry name" value="NITRATE IMPORT PERMEASE PROTEIN NRTB"/>
    <property type="match status" value="1"/>
</dbReference>
<dbReference type="EMBL" id="BANJ01000042">
    <property type="protein sequence ID" value="GAO00180.1"/>
    <property type="molecule type" value="Genomic_DNA"/>
</dbReference>
<feature type="transmembrane region" description="Helical" evidence="12">
    <location>
        <begin position="257"/>
        <end position="278"/>
    </location>
</feature>
<dbReference type="SUPFAM" id="SSF161098">
    <property type="entry name" value="MetI-like"/>
    <property type="match status" value="1"/>
</dbReference>
<evidence type="ECO:0000256" key="10">
    <source>
        <dbReference type="ARBA" id="ARBA00023136"/>
    </source>
</evidence>
<reference evidence="14 15" key="1">
    <citation type="submission" date="2012-11" db="EMBL/GenBank/DDBJ databases">
        <title>Whole genome sequence of Gluconacetobacter xylinus NBRC 13693.</title>
        <authorList>
            <person name="Azuma Y."/>
            <person name="Higashiura N."/>
            <person name="Hirakawa H."/>
            <person name="Matsushita K."/>
        </authorList>
    </citation>
    <scope>NUCLEOTIDE SEQUENCE [LARGE SCALE GENOMIC DNA]</scope>
    <source>
        <strain evidence="14 15">NBRC 13693</strain>
    </source>
</reference>
<keyword evidence="8 12" id="KW-1133">Transmembrane helix</keyword>
<keyword evidence="5" id="KW-1003">Cell membrane</keyword>